<dbReference type="PANTHER" id="PTHR43245">
    <property type="entry name" value="BIFUNCTIONAL POLYMYXIN RESISTANCE PROTEIN ARNA"/>
    <property type="match status" value="1"/>
</dbReference>
<sequence>MLGGTGFIGRHIGEAFTALGARVHLVSPSAVPRSGATATVRLDVLAASPREIAGLLATVGADTVVNSAGRVWQADEPQMAASNAELVTKVTEALAALPWQPRRPRLIQLGSVHEYGAGTPGGAIAEDWPPAPVTPYGRTKLLGTQAVSRAVRDQDADAVVLRLANVIGPGISVASLFGQVARHLAGAARADSLGEKPDELRLPPLRAARDLVDVRDVADAVVAAAVAPGARVRGRVINVGRGEAVPVRDLIDRMIALSGLEVPVSEEGGAPPNRNDVEWQSLDISLARELLGWTPRRPLDTSLRELLAAVMPPVDERTG</sequence>
<dbReference type="Pfam" id="PF01370">
    <property type="entry name" value="Epimerase"/>
    <property type="match status" value="1"/>
</dbReference>
<dbReference type="AlphaFoldDB" id="Q2HR53"/>
<dbReference type="SUPFAM" id="SSF51735">
    <property type="entry name" value="NAD(P)-binding Rossmann-fold domains"/>
    <property type="match status" value="1"/>
</dbReference>
<organism evidence="2">
    <name type="scientific">Streptomyces sp. SCC 2136</name>
    <dbReference type="NCBI Taxonomy" id="264024"/>
    <lineage>
        <taxon>Bacteria</taxon>
        <taxon>Bacillati</taxon>
        <taxon>Actinomycetota</taxon>
        <taxon>Actinomycetes</taxon>
        <taxon>Kitasatosporales</taxon>
        <taxon>Streptomycetaceae</taxon>
        <taxon>Streptomyces</taxon>
    </lineage>
</organism>
<proteinExistence type="predicted"/>
<accession>Q2HR53</accession>
<evidence type="ECO:0000313" key="2">
    <source>
        <dbReference type="EMBL" id="CAF31366.1"/>
    </source>
</evidence>
<dbReference type="Gene3D" id="3.90.25.10">
    <property type="entry name" value="UDP-galactose 4-epimerase, domain 1"/>
    <property type="match status" value="1"/>
</dbReference>
<reference evidence="2" key="2">
    <citation type="journal article" date="2006" name="Mol. Cells">
        <title>Angucyclines Sch 47554 and Sch 47555 from Streptomyces sp. SCC-2136: Cloning, Sequencing, and Characterization.</title>
        <authorList>
            <person name="Basnet D.B."/>
            <person name="Oh T.J."/>
            <person name="Vu T.T.H."/>
            <person name="Sthapit B."/>
            <person name="Liou K."/>
            <person name="Lee H.C."/>
            <person name="Yoo J.C."/>
            <person name="Sohng J.K."/>
        </authorList>
    </citation>
    <scope>NUCLEOTIDE SEQUENCE</scope>
    <source>
        <strain evidence="2">SCC 2136</strain>
    </source>
</reference>
<gene>
    <name evidence="2" type="primary">schS4</name>
</gene>
<feature type="domain" description="NAD-dependent epimerase/dehydratase" evidence="1">
    <location>
        <begin position="2"/>
        <end position="240"/>
    </location>
</feature>
<reference evidence="2" key="1">
    <citation type="thesis" date="2004" institute="Department of Chemistry" country="SunMoon University, Asan, South Korea">
        <title>Molecular cloning and characterization of biosynthetic genes cluster of Sch 47554 from Streptomyces sp. SCC 2136.</title>
        <authorList>
            <person name="Sthapit B."/>
        </authorList>
    </citation>
    <scope>NUCLEOTIDE SEQUENCE</scope>
    <source>
        <strain evidence="2">SCC 2136</strain>
    </source>
</reference>
<name>Q2HR53_9ACTN</name>
<protein>
    <submittedName>
        <fullName evidence="2">Putative NDP-hexose 4-keto reductase</fullName>
    </submittedName>
</protein>
<dbReference type="InterPro" id="IPR050177">
    <property type="entry name" value="Lipid_A_modif_metabolic_enz"/>
</dbReference>
<dbReference type="Gene3D" id="3.40.50.720">
    <property type="entry name" value="NAD(P)-binding Rossmann-like Domain"/>
    <property type="match status" value="1"/>
</dbReference>
<dbReference type="InterPro" id="IPR001509">
    <property type="entry name" value="Epimerase_deHydtase"/>
</dbReference>
<dbReference type="EMBL" id="AJ628018">
    <property type="protein sequence ID" value="CAF31366.1"/>
    <property type="molecule type" value="Genomic_DNA"/>
</dbReference>
<dbReference type="InterPro" id="IPR036291">
    <property type="entry name" value="NAD(P)-bd_dom_sf"/>
</dbReference>
<evidence type="ECO:0000259" key="1">
    <source>
        <dbReference type="Pfam" id="PF01370"/>
    </source>
</evidence>